<comment type="caution">
    <text evidence="11">The sequence shown here is derived from an EMBL/GenBank/DDBJ whole genome shotgun (WGS) entry which is preliminary data.</text>
</comment>
<dbReference type="AlphaFoldDB" id="A0A4R1R541"/>
<dbReference type="STRING" id="1469948.GCA_000732725_00125"/>
<dbReference type="Proteomes" id="UP000295718">
    <property type="component" value="Unassembled WGS sequence"/>
</dbReference>
<evidence type="ECO:0000256" key="4">
    <source>
        <dbReference type="ARBA" id="ARBA00022692"/>
    </source>
</evidence>
<comment type="subcellular location">
    <subcellularLocation>
        <location evidence="1">Cell membrane</location>
        <topology evidence="1">Multi-pass membrane protein</topology>
    </subcellularLocation>
</comment>
<dbReference type="Gene3D" id="3.30.450.20">
    <property type="entry name" value="PAS domain"/>
    <property type="match status" value="1"/>
</dbReference>
<evidence type="ECO:0000256" key="5">
    <source>
        <dbReference type="ARBA" id="ARBA00022989"/>
    </source>
</evidence>
<dbReference type="PROSITE" id="PS51257">
    <property type="entry name" value="PROKAR_LIPOPROTEIN"/>
    <property type="match status" value="1"/>
</dbReference>
<dbReference type="SMART" id="SM00283">
    <property type="entry name" value="MA"/>
    <property type="match status" value="1"/>
</dbReference>
<evidence type="ECO:0000256" key="2">
    <source>
        <dbReference type="ARBA" id="ARBA00022475"/>
    </source>
</evidence>
<accession>A0A4R1R541</accession>
<evidence type="ECO:0000256" key="8">
    <source>
        <dbReference type="PROSITE-ProRule" id="PRU00284"/>
    </source>
</evidence>
<dbReference type="GO" id="GO:0007165">
    <property type="term" value="P:signal transduction"/>
    <property type="evidence" value="ECO:0007669"/>
    <property type="project" value="UniProtKB-KW"/>
</dbReference>
<dbReference type="InterPro" id="IPR004089">
    <property type="entry name" value="MCPsignal_dom"/>
</dbReference>
<gene>
    <name evidence="11" type="ORF">EDD76_10287</name>
</gene>
<dbReference type="SUPFAM" id="SSF58104">
    <property type="entry name" value="Methyl-accepting chemotaxis protein (MCP) signaling domain"/>
    <property type="match status" value="1"/>
</dbReference>
<proteinExistence type="predicted"/>
<keyword evidence="6 9" id="KW-0472">Membrane</keyword>
<feature type="domain" description="Methyl-accepting transducer" evidence="10">
    <location>
        <begin position="390"/>
        <end position="655"/>
    </location>
</feature>
<feature type="transmembrane region" description="Helical" evidence="9">
    <location>
        <begin position="303"/>
        <end position="322"/>
    </location>
</feature>
<dbReference type="EMBL" id="SLUO01000002">
    <property type="protein sequence ID" value="TCL60392.1"/>
    <property type="molecule type" value="Genomic_DNA"/>
</dbReference>
<dbReference type="GO" id="GO:0005886">
    <property type="term" value="C:plasma membrane"/>
    <property type="evidence" value="ECO:0007669"/>
    <property type="project" value="UniProtKB-SubCell"/>
</dbReference>
<dbReference type="CDD" id="cd12912">
    <property type="entry name" value="PDC2_MCP_like"/>
    <property type="match status" value="1"/>
</dbReference>
<organism evidence="11 12">
    <name type="scientific">Kineothrix alysoides</name>
    <dbReference type="NCBI Taxonomy" id="1469948"/>
    <lineage>
        <taxon>Bacteria</taxon>
        <taxon>Bacillati</taxon>
        <taxon>Bacillota</taxon>
        <taxon>Clostridia</taxon>
        <taxon>Lachnospirales</taxon>
        <taxon>Lachnospiraceae</taxon>
        <taxon>Kineothrix</taxon>
    </lineage>
</organism>
<dbReference type="InterPro" id="IPR033479">
    <property type="entry name" value="dCache_1"/>
</dbReference>
<keyword evidence="7 8" id="KW-0807">Transducer</keyword>
<keyword evidence="4 9" id="KW-0812">Transmembrane</keyword>
<keyword evidence="2" id="KW-1003">Cell membrane</keyword>
<keyword evidence="3" id="KW-0145">Chemotaxis</keyword>
<dbReference type="CDD" id="cd12913">
    <property type="entry name" value="PDC1_MCP_like"/>
    <property type="match status" value="1"/>
</dbReference>
<dbReference type="RefSeq" id="WP_031388912.1">
    <property type="nucleotide sequence ID" value="NZ_JPNB01000001.1"/>
</dbReference>
<dbReference type="GO" id="GO:0006935">
    <property type="term" value="P:chemotaxis"/>
    <property type="evidence" value="ECO:0007669"/>
    <property type="project" value="UniProtKB-KW"/>
</dbReference>
<evidence type="ECO:0000313" key="12">
    <source>
        <dbReference type="Proteomes" id="UP000295718"/>
    </source>
</evidence>
<keyword evidence="5 9" id="KW-1133">Transmembrane helix</keyword>
<evidence type="ECO:0000259" key="10">
    <source>
        <dbReference type="PROSITE" id="PS50111"/>
    </source>
</evidence>
<protein>
    <submittedName>
        <fullName evidence="11">Methyl-accepting chemotaxis sensory transducer with Cache sensor</fullName>
    </submittedName>
</protein>
<evidence type="ECO:0000256" key="3">
    <source>
        <dbReference type="ARBA" id="ARBA00022500"/>
    </source>
</evidence>
<dbReference type="Pfam" id="PF02743">
    <property type="entry name" value="dCache_1"/>
    <property type="match status" value="1"/>
</dbReference>
<evidence type="ECO:0000256" key="6">
    <source>
        <dbReference type="ARBA" id="ARBA00023136"/>
    </source>
</evidence>
<evidence type="ECO:0000256" key="1">
    <source>
        <dbReference type="ARBA" id="ARBA00004651"/>
    </source>
</evidence>
<evidence type="ECO:0000313" key="11">
    <source>
        <dbReference type="EMBL" id="TCL60392.1"/>
    </source>
</evidence>
<reference evidence="11 12" key="1">
    <citation type="submission" date="2019-03" db="EMBL/GenBank/DDBJ databases">
        <title>Genomic Encyclopedia of Type Strains, Phase IV (KMG-IV): sequencing the most valuable type-strain genomes for metagenomic binning, comparative biology and taxonomic classification.</title>
        <authorList>
            <person name="Goeker M."/>
        </authorList>
    </citation>
    <scope>NUCLEOTIDE SEQUENCE [LARGE SCALE GENOMIC DNA]</scope>
    <source>
        <strain evidence="11 12">DSM 100556</strain>
    </source>
</reference>
<dbReference type="PANTHER" id="PTHR32089:SF112">
    <property type="entry name" value="LYSOZYME-LIKE PROTEIN-RELATED"/>
    <property type="match status" value="1"/>
</dbReference>
<keyword evidence="12" id="KW-1185">Reference proteome</keyword>
<evidence type="ECO:0000256" key="7">
    <source>
        <dbReference type="ARBA" id="ARBA00023224"/>
    </source>
</evidence>
<evidence type="ECO:0000256" key="9">
    <source>
        <dbReference type="SAM" id="Phobius"/>
    </source>
</evidence>
<name>A0A4R1R541_9FIRM</name>
<dbReference type="PROSITE" id="PS50111">
    <property type="entry name" value="CHEMOTAXIS_TRANSDUC_2"/>
    <property type="match status" value="1"/>
</dbReference>
<dbReference type="Pfam" id="PF00015">
    <property type="entry name" value="MCPsignal"/>
    <property type="match status" value="1"/>
</dbReference>
<dbReference type="PANTHER" id="PTHR32089">
    <property type="entry name" value="METHYL-ACCEPTING CHEMOTAXIS PROTEIN MCPB"/>
    <property type="match status" value="1"/>
</dbReference>
<dbReference type="Gene3D" id="1.10.287.950">
    <property type="entry name" value="Methyl-accepting chemotaxis protein"/>
    <property type="match status" value="1"/>
</dbReference>
<sequence>MRKISTSIIVSIIACVLVASIAVGAISTKVAVKEINKEAREKLSAMSLQYAGDINMKYQNLESLAESISSYIVGTYEPIRLSDKAYNKAYMKKLGGYLARITQLHPEVASMYAYTEPEVQLGVTGTWYSQGKLVEMDAVSEYDNYLNRAANWEWYYQTKEAGEAIWLDPYYKEAFDKSCVSRCEPVYVEEKLVGIIGVDVDFNEISDMIRGISIYDTGRAFLLNTKQQFLVDESYTITDTLESVGYIGLMEALKENSTGVVEMDLGGVKSLVSFVKLDNGYTLVLLASVSEVESGIASMQRSAFFVILFVSLFICIFAFMIGGTISNPLKKMVVDLKKMQESDFTGSEYVKYLNKKNEIGKIAIAIDKVQKSMGHVIETMSGEGKGIREASGNLGSIIDDYNNMVTNISSVSQELAAGMQETSNMADHLGETSKRMEEYVAVMERQNGEGIENIAAIYDRAGRLNKESQSAEKENEILIDTTKKRLEEAITDSGQVEQINELTKAILSISDSTNLLALNASIEAARAGQAGKGFSVVAEEIRKLAESSKDTAGEIQRITQMVTESVKHLCDCATQVLSYMDTNVRKTYQHQVEISKQYHEDAENIDGILKQFSDVAKKISGENEVIMQVIDSLQRATTDGAVGTEEVAHSAEGMLHGTQGLQEAGVKLQEIVHEMEATIAAFHVPQEEA</sequence>